<evidence type="ECO:0000313" key="1">
    <source>
        <dbReference type="EMBL" id="CRH05383.1"/>
    </source>
</evidence>
<dbReference type="AlphaFoldDB" id="A0A1S7LG31"/>
<protein>
    <submittedName>
        <fullName evidence="1">Putative SapC family protein</fullName>
    </submittedName>
</protein>
<reference evidence="1" key="1">
    <citation type="submission" date="2015-04" db="EMBL/GenBank/DDBJ databases">
        <authorList>
            <person name="Syromyatnikov M.Y."/>
            <person name="Popov V.N."/>
        </authorList>
    </citation>
    <scope>NUCLEOTIDE SEQUENCE</scope>
    <source>
        <strain evidence="1">MO-1</strain>
    </source>
</reference>
<name>A0A1S7LG31_MAGMO</name>
<dbReference type="InterPro" id="IPR010836">
    <property type="entry name" value="SapC"/>
</dbReference>
<dbReference type="Pfam" id="PF07277">
    <property type="entry name" value="SapC"/>
    <property type="match status" value="1"/>
</dbReference>
<gene>
    <name evidence="1" type="ORF">MAGMO_1189</name>
</gene>
<dbReference type="EMBL" id="LO017727">
    <property type="protein sequence ID" value="CRH05383.1"/>
    <property type="molecule type" value="Genomic_DNA"/>
</dbReference>
<accession>A0A1S7LG31</accession>
<sequence>MSQQIYSNVAPLSSEVHKDYKLKPLNNITFAKEIQSCPVADMEFFPCAQSHPILFTSLEDGGDGMAMALMGIESQKNSYVNDDGQWEAGTYLPAFLRRYPFIMMKDDKNDRMVVALDMDFEGVNQEEGQALFAEDGEPTEFMNGAMKFMQDYFVAIQRTQNFIKRLDELELLEDANFNWEYQGKKSTFTGFKRINEQKLDSLEEDVQLELFKSGYYKLIVAHLISLRKFQDLVDRKIKAD</sequence>
<proteinExistence type="predicted"/>
<organism evidence="1">
    <name type="scientific">Magnetococcus massalia (strain MO-1)</name>
    <dbReference type="NCBI Taxonomy" id="451514"/>
    <lineage>
        <taxon>Bacteria</taxon>
        <taxon>Pseudomonadati</taxon>
        <taxon>Pseudomonadota</taxon>
        <taxon>Magnetococcia</taxon>
        <taxon>Magnetococcales</taxon>
        <taxon>Magnetococcaceae</taxon>
        <taxon>Magnetococcus</taxon>
    </lineage>
</organism>